<dbReference type="InterPro" id="IPR013977">
    <property type="entry name" value="GcvT_C"/>
</dbReference>
<evidence type="ECO:0000256" key="4">
    <source>
        <dbReference type="ARBA" id="ARBA00022679"/>
    </source>
</evidence>
<dbReference type="Gene3D" id="3.30.70.1400">
    <property type="entry name" value="Aminomethyltransferase beta-barrel domains"/>
    <property type="match status" value="1"/>
</dbReference>
<dbReference type="SUPFAM" id="SSF103025">
    <property type="entry name" value="Folate-binding domain"/>
    <property type="match status" value="1"/>
</dbReference>
<name>A0A1I6L6Z0_9BACT</name>
<evidence type="ECO:0000256" key="1">
    <source>
        <dbReference type="ARBA" id="ARBA00008609"/>
    </source>
</evidence>
<dbReference type="HAMAP" id="MF_00259">
    <property type="entry name" value="GcvT"/>
    <property type="match status" value="1"/>
</dbReference>
<gene>
    <name evidence="7" type="primary">gcvT</name>
    <name evidence="11" type="ORF">SAMN05421771_0351</name>
</gene>
<feature type="binding site" evidence="8">
    <location>
        <position position="206"/>
    </location>
    <ligand>
        <name>substrate</name>
    </ligand>
</feature>
<dbReference type="GO" id="GO:0004047">
    <property type="term" value="F:aminomethyltransferase activity"/>
    <property type="evidence" value="ECO:0007669"/>
    <property type="project" value="UniProtKB-UniRule"/>
</dbReference>
<keyword evidence="12" id="KW-1185">Reference proteome</keyword>
<dbReference type="GO" id="GO:0005829">
    <property type="term" value="C:cytosol"/>
    <property type="evidence" value="ECO:0007669"/>
    <property type="project" value="TreeGrafter"/>
</dbReference>
<feature type="domain" description="Aminomethyltransferase C-terminal" evidence="10">
    <location>
        <begin position="295"/>
        <end position="374"/>
    </location>
</feature>
<comment type="function">
    <text evidence="7">The glycine cleavage system catalyzes the degradation of glycine.</text>
</comment>
<reference evidence="11 12" key="1">
    <citation type="submission" date="2016-10" db="EMBL/GenBank/DDBJ databases">
        <authorList>
            <person name="de Groot N.N."/>
        </authorList>
    </citation>
    <scope>NUCLEOTIDE SEQUENCE [LARGE SCALE GENOMIC DNA]</scope>
    <source>
        <strain evidence="11 12">DSM 21001</strain>
    </source>
</reference>
<dbReference type="EMBL" id="FOZL01000001">
    <property type="protein sequence ID" value="SFR99194.1"/>
    <property type="molecule type" value="Genomic_DNA"/>
</dbReference>
<dbReference type="AlphaFoldDB" id="A0A1I6L6Z0"/>
<dbReference type="Pfam" id="PF08669">
    <property type="entry name" value="GCV_T_C"/>
    <property type="match status" value="1"/>
</dbReference>
<dbReference type="InterPro" id="IPR027266">
    <property type="entry name" value="TrmE/GcvT-like"/>
</dbReference>
<dbReference type="FunFam" id="2.40.30.110:FF:000003">
    <property type="entry name" value="Aminomethyltransferase"/>
    <property type="match status" value="1"/>
</dbReference>
<keyword evidence="3 7" id="KW-0032">Aminotransferase</keyword>
<dbReference type="GO" id="GO:0019464">
    <property type="term" value="P:glycine decarboxylation via glycine cleavage system"/>
    <property type="evidence" value="ECO:0007669"/>
    <property type="project" value="UniProtKB-UniRule"/>
</dbReference>
<dbReference type="NCBIfam" id="NF001567">
    <property type="entry name" value="PRK00389.1"/>
    <property type="match status" value="1"/>
</dbReference>
<dbReference type="Pfam" id="PF01571">
    <property type="entry name" value="GCV_T"/>
    <property type="match status" value="1"/>
</dbReference>
<evidence type="ECO:0000259" key="10">
    <source>
        <dbReference type="Pfam" id="PF08669"/>
    </source>
</evidence>
<dbReference type="RefSeq" id="WP_245781625.1">
    <property type="nucleotide sequence ID" value="NZ_FOZL01000001.1"/>
</dbReference>
<evidence type="ECO:0000256" key="2">
    <source>
        <dbReference type="ARBA" id="ARBA00012616"/>
    </source>
</evidence>
<dbReference type="InterPro" id="IPR022903">
    <property type="entry name" value="GcvT_bac"/>
</dbReference>
<dbReference type="GO" id="GO:0005960">
    <property type="term" value="C:glycine cleavage complex"/>
    <property type="evidence" value="ECO:0007669"/>
    <property type="project" value="InterPro"/>
</dbReference>
<dbReference type="PANTHER" id="PTHR43757:SF2">
    <property type="entry name" value="AMINOMETHYLTRANSFERASE, MITOCHONDRIAL"/>
    <property type="match status" value="1"/>
</dbReference>
<dbReference type="SUPFAM" id="SSF101790">
    <property type="entry name" value="Aminomethyltransferase beta-barrel domain"/>
    <property type="match status" value="1"/>
</dbReference>
<evidence type="ECO:0000256" key="8">
    <source>
        <dbReference type="PIRSR" id="PIRSR006487-1"/>
    </source>
</evidence>
<evidence type="ECO:0000313" key="12">
    <source>
        <dbReference type="Proteomes" id="UP000199024"/>
    </source>
</evidence>
<dbReference type="InterPro" id="IPR006222">
    <property type="entry name" value="GCVT_N"/>
</dbReference>
<dbReference type="NCBIfam" id="TIGR00528">
    <property type="entry name" value="gcvT"/>
    <property type="match status" value="1"/>
</dbReference>
<evidence type="ECO:0000256" key="3">
    <source>
        <dbReference type="ARBA" id="ARBA00022576"/>
    </source>
</evidence>
<accession>A0A1I6L6Z0</accession>
<evidence type="ECO:0000256" key="6">
    <source>
        <dbReference type="ARBA" id="ARBA00047665"/>
    </source>
</evidence>
<comment type="subunit">
    <text evidence="7">The glycine cleavage system is composed of four proteins: P, T, L and H.</text>
</comment>
<keyword evidence="11" id="KW-0489">Methyltransferase</keyword>
<dbReference type="GO" id="GO:0008483">
    <property type="term" value="F:transaminase activity"/>
    <property type="evidence" value="ECO:0007669"/>
    <property type="project" value="UniProtKB-KW"/>
</dbReference>
<dbReference type="Proteomes" id="UP000199024">
    <property type="component" value="Unassembled WGS sequence"/>
</dbReference>
<dbReference type="FunFam" id="3.30.70.1400:FF:000001">
    <property type="entry name" value="Aminomethyltransferase"/>
    <property type="match status" value="1"/>
</dbReference>
<dbReference type="Gene3D" id="2.40.30.110">
    <property type="entry name" value="Aminomethyltransferase beta-barrel domains"/>
    <property type="match status" value="1"/>
</dbReference>
<evidence type="ECO:0000256" key="7">
    <source>
        <dbReference type="HAMAP-Rule" id="MF_00259"/>
    </source>
</evidence>
<dbReference type="Gene3D" id="4.10.1250.10">
    <property type="entry name" value="Aminomethyltransferase fragment"/>
    <property type="match status" value="1"/>
</dbReference>
<organism evidence="11 12">
    <name type="scientific">Granulicella pectinivorans</name>
    <dbReference type="NCBI Taxonomy" id="474950"/>
    <lineage>
        <taxon>Bacteria</taxon>
        <taxon>Pseudomonadati</taxon>
        <taxon>Acidobacteriota</taxon>
        <taxon>Terriglobia</taxon>
        <taxon>Terriglobales</taxon>
        <taxon>Acidobacteriaceae</taxon>
        <taxon>Granulicella</taxon>
    </lineage>
</organism>
<dbReference type="InterPro" id="IPR028896">
    <property type="entry name" value="GcvT/YgfZ/DmdA"/>
</dbReference>
<dbReference type="EC" id="2.1.2.10" evidence="2 7"/>
<dbReference type="Gene3D" id="3.30.1360.120">
    <property type="entry name" value="Probable tRNA modification gtpase trme, domain 1"/>
    <property type="match status" value="1"/>
</dbReference>
<dbReference type="GO" id="GO:0008168">
    <property type="term" value="F:methyltransferase activity"/>
    <property type="evidence" value="ECO:0007669"/>
    <property type="project" value="UniProtKB-KW"/>
</dbReference>
<dbReference type="InterPro" id="IPR006223">
    <property type="entry name" value="GcvT"/>
</dbReference>
<dbReference type="PANTHER" id="PTHR43757">
    <property type="entry name" value="AMINOMETHYLTRANSFERASE"/>
    <property type="match status" value="1"/>
</dbReference>
<comment type="similarity">
    <text evidence="1 7">Belongs to the GcvT family.</text>
</comment>
<dbReference type="STRING" id="474950.SAMN05421771_0351"/>
<sequence>MAEMTSSPVLRKTALNARHREHKASMVDFGGWDMPVTYAGLIAEHMAVREAVGLFDVSHMGDIQLRGPGSLAAVNQLCMNDASKLQVGQAHYSAMLYPNGTFVDDVVVHKLSENDYLIVINAGTREKDIQWVRKTIGHMPSVHINDFSDYYTQLAIQGPKAEATLQKLTDTDLSTIKNYWFTWGKVCGLYNVMIARTGYTGEDGFEIYIPSDEPTSHRVWGEILAAGAEFGIMPCGLGARNTLRLEASMALYGHEISDTINVFEANLGRYAKLDKESFVGKEALLAIQAEGGPRRRLVGIEMMARGIGRDGYAVYNADGVNIGEITSGSPAPFLKKNIALAYVPIEYTALDTELAVKVRDVLVKAKVVPTPFYKRPKKVVAPTV</sequence>
<dbReference type="PIRSF" id="PIRSF006487">
    <property type="entry name" value="GcvT"/>
    <property type="match status" value="1"/>
</dbReference>
<proteinExistence type="inferred from homology"/>
<dbReference type="GO" id="GO:0032259">
    <property type="term" value="P:methylation"/>
    <property type="evidence" value="ECO:0007669"/>
    <property type="project" value="UniProtKB-KW"/>
</dbReference>
<evidence type="ECO:0000256" key="5">
    <source>
        <dbReference type="ARBA" id="ARBA00031395"/>
    </source>
</evidence>
<protein>
    <recommendedName>
        <fullName evidence="2 7">Aminomethyltransferase</fullName>
        <ecNumber evidence="2 7">2.1.2.10</ecNumber>
    </recommendedName>
    <alternativeName>
        <fullName evidence="5 7">Glycine cleavage system T protein</fullName>
    </alternativeName>
</protein>
<evidence type="ECO:0000313" key="11">
    <source>
        <dbReference type="EMBL" id="SFR99194.1"/>
    </source>
</evidence>
<evidence type="ECO:0000259" key="9">
    <source>
        <dbReference type="Pfam" id="PF01571"/>
    </source>
</evidence>
<dbReference type="InterPro" id="IPR029043">
    <property type="entry name" value="GcvT/YgfZ_C"/>
</dbReference>
<keyword evidence="4 7" id="KW-0808">Transferase</keyword>
<feature type="domain" description="GCVT N-terminal" evidence="9">
    <location>
        <begin position="16"/>
        <end position="275"/>
    </location>
</feature>
<comment type="catalytic activity">
    <reaction evidence="6 7">
        <text>N(6)-[(R)-S(8)-aminomethyldihydrolipoyl]-L-lysyl-[protein] + (6S)-5,6,7,8-tetrahydrofolate = N(6)-[(R)-dihydrolipoyl]-L-lysyl-[protein] + (6R)-5,10-methylene-5,6,7,8-tetrahydrofolate + NH4(+)</text>
        <dbReference type="Rhea" id="RHEA:16945"/>
        <dbReference type="Rhea" id="RHEA-COMP:10475"/>
        <dbReference type="Rhea" id="RHEA-COMP:10492"/>
        <dbReference type="ChEBI" id="CHEBI:15636"/>
        <dbReference type="ChEBI" id="CHEBI:28938"/>
        <dbReference type="ChEBI" id="CHEBI:57453"/>
        <dbReference type="ChEBI" id="CHEBI:83100"/>
        <dbReference type="ChEBI" id="CHEBI:83143"/>
        <dbReference type="EC" id="2.1.2.10"/>
    </reaction>
</comment>